<dbReference type="InterPro" id="IPR011545">
    <property type="entry name" value="DEAD/DEAH_box_helicase_dom"/>
</dbReference>
<dbReference type="GO" id="GO:0005524">
    <property type="term" value="F:ATP binding"/>
    <property type="evidence" value="ECO:0007669"/>
    <property type="project" value="UniProtKB-KW"/>
</dbReference>
<dbReference type="InterPro" id="IPR014001">
    <property type="entry name" value="Helicase_ATP-bd"/>
</dbReference>
<reference evidence="7 8" key="1">
    <citation type="submission" date="2024-11" db="EMBL/GenBank/DDBJ databases">
        <title>Adaptive evolution of stress response genes in parasites aligns with host niche diversity.</title>
        <authorList>
            <person name="Hahn C."/>
            <person name="Resl P."/>
        </authorList>
    </citation>
    <scope>NUCLEOTIDE SEQUENCE [LARGE SCALE GENOMIC DNA]</scope>
    <source>
        <strain evidence="7">EGGRZ-B1_66</strain>
        <tissue evidence="7">Body</tissue>
    </source>
</reference>
<keyword evidence="1" id="KW-0547">Nucleotide-binding</keyword>
<evidence type="ECO:0000313" key="7">
    <source>
        <dbReference type="EMBL" id="KAL3309266.1"/>
    </source>
</evidence>
<dbReference type="Gene3D" id="3.40.50.300">
    <property type="entry name" value="P-loop containing nucleotide triphosphate hydrolases"/>
    <property type="match status" value="1"/>
</dbReference>
<proteinExistence type="predicted"/>
<dbReference type="PANTHER" id="PTHR12131">
    <property type="entry name" value="ATP-DEPENDENT RNA AND DNA HELICASE"/>
    <property type="match status" value="1"/>
</dbReference>
<accession>A0ABD2PS61</accession>
<feature type="region of interest" description="Disordered" evidence="5">
    <location>
        <begin position="1"/>
        <end position="39"/>
    </location>
</feature>
<dbReference type="SUPFAM" id="SSF52540">
    <property type="entry name" value="P-loop containing nucleoside triphosphate hydrolases"/>
    <property type="match status" value="1"/>
</dbReference>
<gene>
    <name evidence="7" type="primary">SKIV2L2_5</name>
    <name evidence="7" type="ORF">Ciccas_012187</name>
</gene>
<organism evidence="7 8">
    <name type="scientific">Cichlidogyrus casuarinus</name>
    <dbReference type="NCBI Taxonomy" id="1844966"/>
    <lineage>
        <taxon>Eukaryota</taxon>
        <taxon>Metazoa</taxon>
        <taxon>Spiralia</taxon>
        <taxon>Lophotrochozoa</taxon>
        <taxon>Platyhelminthes</taxon>
        <taxon>Monogenea</taxon>
        <taxon>Monopisthocotylea</taxon>
        <taxon>Dactylogyridea</taxon>
        <taxon>Ancyrocephalidae</taxon>
        <taxon>Cichlidogyrus</taxon>
    </lineage>
</organism>
<evidence type="ECO:0000259" key="6">
    <source>
        <dbReference type="PROSITE" id="PS51192"/>
    </source>
</evidence>
<dbReference type="InterPro" id="IPR027417">
    <property type="entry name" value="P-loop_NTPase"/>
</dbReference>
<dbReference type="Pfam" id="PF00270">
    <property type="entry name" value="DEAD"/>
    <property type="match status" value="1"/>
</dbReference>
<dbReference type="PANTHER" id="PTHR12131:SF7">
    <property type="entry name" value="EXOSOME RNA HELICASE MTR4"/>
    <property type="match status" value="1"/>
</dbReference>
<dbReference type="Proteomes" id="UP001626550">
    <property type="component" value="Unassembled WGS sequence"/>
</dbReference>
<dbReference type="GO" id="GO:0016787">
    <property type="term" value="F:hydrolase activity"/>
    <property type="evidence" value="ECO:0007669"/>
    <property type="project" value="UniProtKB-KW"/>
</dbReference>
<dbReference type="PROSITE" id="PS51192">
    <property type="entry name" value="HELICASE_ATP_BIND_1"/>
    <property type="match status" value="1"/>
</dbReference>
<evidence type="ECO:0000256" key="3">
    <source>
        <dbReference type="ARBA" id="ARBA00022806"/>
    </source>
</evidence>
<keyword evidence="8" id="KW-1185">Reference proteome</keyword>
<keyword evidence="3 7" id="KW-0347">Helicase</keyword>
<feature type="region of interest" description="Disordered" evidence="5">
    <location>
        <begin position="334"/>
        <end position="355"/>
    </location>
</feature>
<dbReference type="GO" id="GO:0004386">
    <property type="term" value="F:helicase activity"/>
    <property type="evidence" value="ECO:0007669"/>
    <property type="project" value="UniProtKB-KW"/>
</dbReference>
<dbReference type="AlphaFoldDB" id="A0ABD2PS61"/>
<comment type="caution">
    <text evidence="7">The sequence shown here is derived from an EMBL/GenBank/DDBJ whole genome shotgun (WGS) entry which is preliminary data.</text>
</comment>
<evidence type="ECO:0000256" key="2">
    <source>
        <dbReference type="ARBA" id="ARBA00022801"/>
    </source>
</evidence>
<name>A0ABD2PS61_9PLAT</name>
<evidence type="ECO:0000256" key="1">
    <source>
        <dbReference type="ARBA" id="ARBA00022741"/>
    </source>
</evidence>
<evidence type="ECO:0000313" key="8">
    <source>
        <dbReference type="Proteomes" id="UP001626550"/>
    </source>
</evidence>
<sequence length="355" mass="40131">MSSIFGVDLEEFSDSTAEKPTKTCLENQEAVKLAENPNKRKADEILSEVLSQEEQPKKAALSSSDVESRIKEINLPRMKIYQILSNEKCSHQVAVPPDVEYTPLKLNEKEPAKTFPFNLDPFQQQAIHCIDNSQSVLVSAHTSAGKTVVAEYAISLCLRASQRVIYTTPIKALSNQKFREFLEQYPEVGLLTGDATINPNANILIMTTEILQTMLYRFVAVFSGAQILREVGWVIFDEIHYMRDPERGVVWEEAIILLPPAVRTVYLSATISNARQFAEWVAFLHKQPCHVVSSSARPVPLRHYLFPSTSDGVYLVLDDGKFLENNFKKAIKSINESPQNSKNQSWWPSSRSWKP</sequence>
<keyword evidence="2" id="KW-0378">Hydrolase</keyword>
<keyword evidence="4" id="KW-0067">ATP-binding</keyword>
<dbReference type="SMART" id="SM00487">
    <property type="entry name" value="DEXDc"/>
    <property type="match status" value="1"/>
</dbReference>
<feature type="domain" description="Helicase ATP-binding" evidence="6">
    <location>
        <begin position="127"/>
        <end position="289"/>
    </location>
</feature>
<dbReference type="InterPro" id="IPR050699">
    <property type="entry name" value="RNA-DNA_Helicase"/>
</dbReference>
<protein>
    <submittedName>
        <fullName evidence="7">Exosome RNA helicase MTR4</fullName>
    </submittedName>
</protein>
<evidence type="ECO:0000256" key="5">
    <source>
        <dbReference type="SAM" id="MobiDB-lite"/>
    </source>
</evidence>
<evidence type="ECO:0000256" key="4">
    <source>
        <dbReference type="ARBA" id="ARBA00022840"/>
    </source>
</evidence>
<dbReference type="FunFam" id="3.40.50.300:FF:000083">
    <property type="entry name" value="ATP-dependent RNA helicase DOB1"/>
    <property type="match status" value="1"/>
</dbReference>
<dbReference type="EMBL" id="JBJKFK010004113">
    <property type="protein sequence ID" value="KAL3309266.1"/>
    <property type="molecule type" value="Genomic_DNA"/>
</dbReference>